<feature type="chain" id="PRO_5005489445" evidence="1">
    <location>
        <begin position="19"/>
        <end position="39"/>
    </location>
</feature>
<sequence>MTCPLSLMRFCILTMVWSAREEEMTPKSKRFETWSRKFR</sequence>
<accession>A0A0K2VB32</accession>
<dbReference type="EMBL" id="HACA01030001">
    <property type="protein sequence ID" value="CDW47362.1"/>
    <property type="molecule type" value="Transcribed_RNA"/>
</dbReference>
<feature type="signal peptide" evidence="1">
    <location>
        <begin position="1"/>
        <end position="18"/>
    </location>
</feature>
<evidence type="ECO:0000313" key="2">
    <source>
        <dbReference type="EMBL" id="CDW47362.1"/>
    </source>
</evidence>
<dbReference type="AlphaFoldDB" id="A0A0K2VB32"/>
<reference evidence="2" key="1">
    <citation type="submission" date="2014-05" db="EMBL/GenBank/DDBJ databases">
        <authorList>
            <person name="Chronopoulou M."/>
        </authorList>
    </citation>
    <scope>NUCLEOTIDE SEQUENCE</scope>
    <source>
        <tissue evidence="2">Whole organism</tissue>
    </source>
</reference>
<evidence type="ECO:0000256" key="1">
    <source>
        <dbReference type="SAM" id="SignalP"/>
    </source>
</evidence>
<proteinExistence type="predicted"/>
<protein>
    <submittedName>
        <fullName evidence="2">Uncharacterized protein</fullName>
    </submittedName>
</protein>
<name>A0A0K2VB32_LEPSM</name>
<keyword evidence="1" id="KW-0732">Signal</keyword>
<organism evidence="2">
    <name type="scientific">Lepeophtheirus salmonis</name>
    <name type="common">Salmon louse</name>
    <name type="synonym">Caligus salmonis</name>
    <dbReference type="NCBI Taxonomy" id="72036"/>
    <lineage>
        <taxon>Eukaryota</taxon>
        <taxon>Metazoa</taxon>
        <taxon>Ecdysozoa</taxon>
        <taxon>Arthropoda</taxon>
        <taxon>Crustacea</taxon>
        <taxon>Multicrustacea</taxon>
        <taxon>Hexanauplia</taxon>
        <taxon>Copepoda</taxon>
        <taxon>Siphonostomatoida</taxon>
        <taxon>Caligidae</taxon>
        <taxon>Lepeophtheirus</taxon>
    </lineage>
</organism>